<dbReference type="EMBL" id="QGNW01000001">
    <property type="protein sequence ID" value="RVX23662.1"/>
    <property type="molecule type" value="Genomic_DNA"/>
</dbReference>
<feature type="domain" description="CCHC-type" evidence="11">
    <location>
        <begin position="260"/>
        <end position="274"/>
    </location>
</feature>
<evidence type="ECO:0000259" key="11">
    <source>
        <dbReference type="PROSITE" id="PS50158"/>
    </source>
</evidence>
<evidence type="ECO:0000259" key="12">
    <source>
        <dbReference type="PROSITE" id="PS50878"/>
    </source>
</evidence>
<evidence type="ECO:0000256" key="10">
    <source>
        <dbReference type="SAM" id="MobiDB-lite"/>
    </source>
</evidence>
<dbReference type="PANTHER" id="PTHR35046:SF26">
    <property type="entry name" value="RNA-DIRECTED DNA POLYMERASE"/>
    <property type="match status" value="1"/>
</dbReference>
<dbReference type="InterPro" id="IPR041373">
    <property type="entry name" value="RT_RNaseH"/>
</dbReference>
<dbReference type="GO" id="GO:0003964">
    <property type="term" value="F:RNA-directed DNA polymerase activity"/>
    <property type="evidence" value="ECO:0007669"/>
    <property type="project" value="UniProtKB-KW"/>
</dbReference>
<dbReference type="CDD" id="cd00303">
    <property type="entry name" value="retropepsin_like"/>
    <property type="match status" value="1"/>
</dbReference>
<dbReference type="Gene3D" id="3.30.70.270">
    <property type="match status" value="2"/>
</dbReference>
<dbReference type="InterPro" id="IPR005612">
    <property type="entry name" value="CCAAT-binding_factor"/>
</dbReference>
<dbReference type="Pfam" id="PF17917">
    <property type="entry name" value="RT_RNaseH"/>
    <property type="match status" value="1"/>
</dbReference>
<dbReference type="InterPro" id="IPR001878">
    <property type="entry name" value="Znf_CCHC"/>
</dbReference>
<evidence type="ECO:0000313" key="14">
    <source>
        <dbReference type="Proteomes" id="UP000288805"/>
    </source>
</evidence>
<dbReference type="SUPFAM" id="SSF53098">
    <property type="entry name" value="Ribonuclease H-like"/>
    <property type="match status" value="1"/>
</dbReference>
<dbReference type="Gene3D" id="1.10.340.70">
    <property type="match status" value="1"/>
</dbReference>
<dbReference type="InterPro" id="IPR000477">
    <property type="entry name" value="RT_dom"/>
</dbReference>
<dbReference type="PANTHER" id="PTHR35046">
    <property type="entry name" value="ZINC KNUCKLE (CCHC-TYPE) FAMILY PROTEIN"/>
    <property type="match status" value="1"/>
</dbReference>
<dbReference type="Pfam" id="PF17921">
    <property type="entry name" value="Integrase_H2C2"/>
    <property type="match status" value="1"/>
</dbReference>
<name>A0A438KR32_VITVI</name>
<feature type="domain" description="Reverse transcriptase" evidence="12">
    <location>
        <begin position="578"/>
        <end position="759"/>
    </location>
</feature>
<keyword evidence="9" id="KW-0863">Zinc-finger</keyword>
<dbReference type="InterPro" id="IPR021109">
    <property type="entry name" value="Peptidase_aspartic_dom_sf"/>
</dbReference>
<dbReference type="FunFam" id="1.10.340.70:FF:000001">
    <property type="entry name" value="Retrovirus-related Pol polyprotein from transposon gypsy-like Protein"/>
    <property type="match status" value="1"/>
</dbReference>
<dbReference type="InterPro" id="IPR026960">
    <property type="entry name" value="RVT-Znf"/>
</dbReference>
<dbReference type="CDD" id="cd01647">
    <property type="entry name" value="RT_LTR"/>
    <property type="match status" value="1"/>
</dbReference>
<dbReference type="Pfam" id="PF13966">
    <property type="entry name" value="zf-RVT"/>
    <property type="match status" value="2"/>
</dbReference>
<evidence type="ECO:0000256" key="4">
    <source>
        <dbReference type="ARBA" id="ARBA00022695"/>
    </source>
</evidence>
<evidence type="ECO:0000256" key="5">
    <source>
        <dbReference type="ARBA" id="ARBA00022722"/>
    </source>
</evidence>
<feature type="compositionally biased region" description="Basic and acidic residues" evidence="10">
    <location>
        <begin position="1406"/>
        <end position="1425"/>
    </location>
</feature>
<dbReference type="GO" id="GO:0005634">
    <property type="term" value="C:nucleus"/>
    <property type="evidence" value="ECO:0007669"/>
    <property type="project" value="UniProtKB-ARBA"/>
</dbReference>
<keyword evidence="5" id="KW-0540">Nuclease</keyword>
<evidence type="ECO:0000256" key="1">
    <source>
        <dbReference type="ARBA" id="ARBA00007797"/>
    </source>
</evidence>
<feature type="compositionally biased region" description="Basic and acidic residues" evidence="10">
    <location>
        <begin position="1701"/>
        <end position="1710"/>
    </location>
</feature>
<gene>
    <name evidence="13" type="primary">TY3B-I_849</name>
    <name evidence="13" type="ORF">CK203_000096</name>
</gene>
<dbReference type="GO" id="GO:0004519">
    <property type="term" value="F:endonuclease activity"/>
    <property type="evidence" value="ECO:0007669"/>
    <property type="project" value="UniProtKB-KW"/>
</dbReference>
<dbReference type="InterPro" id="IPR041588">
    <property type="entry name" value="Integrase_H2C2"/>
</dbReference>
<dbReference type="Gene3D" id="3.10.10.10">
    <property type="entry name" value="HIV Type 1 Reverse Transcriptase, subunit A, domain 1"/>
    <property type="match status" value="1"/>
</dbReference>
<reference evidence="13 14" key="1">
    <citation type="journal article" date="2018" name="PLoS Genet.">
        <title>Population sequencing reveals clonal diversity and ancestral inbreeding in the grapevine cultivar Chardonnay.</title>
        <authorList>
            <person name="Roach M.J."/>
            <person name="Johnson D.L."/>
            <person name="Bohlmann J."/>
            <person name="van Vuuren H.J."/>
            <person name="Jones S.J."/>
            <person name="Pretorius I.S."/>
            <person name="Schmidt S.A."/>
            <person name="Borneman A.R."/>
        </authorList>
    </citation>
    <scope>NUCLEOTIDE SEQUENCE [LARGE SCALE GENOMIC DNA]</scope>
    <source>
        <strain evidence="14">cv. Chardonnay</strain>
        <tissue evidence="13">Leaf</tissue>
    </source>
</reference>
<dbReference type="CDD" id="cd09274">
    <property type="entry name" value="RNase_HI_RT_Ty3"/>
    <property type="match status" value="1"/>
</dbReference>
<dbReference type="PROSITE" id="PS50158">
    <property type="entry name" value="ZF_CCHC"/>
    <property type="match status" value="1"/>
</dbReference>
<protein>
    <recommendedName>
        <fullName evidence="2">RNA-directed DNA polymerase</fullName>
        <ecNumber evidence="2">2.7.7.49</ecNumber>
    </recommendedName>
</protein>
<evidence type="ECO:0000256" key="2">
    <source>
        <dbReference type="ARBA" id="ARBA00012493"/>
    </source>
</evidence>
<evidence type="ECO:0000256" key="8">
    <source>
        <dbReference type="ARBA" id="ARBA00022918"/>
    </source>
</evidence>
<dbReference type="CDD" id="cd01650">
    <property type="entry name" value="RT_nLTR_like"/>
    <property type="match status" value="1"/>
</dbReference>
<comment type="caution">
    <text evidence="13">The sequence shown here is derived from an EMBL/GenBank/DDBJ whole genome shotgun (WGS) entry which is preliminary data.</text>
</comment>
<feature type="region of interest" description="Disordered" evidence="10">
    <location>
        <begin position="197"/>
        <end position="250"/>
    </location>
</feature>
<evidence type="ECO:0000313" key="13">
    <source>
        <dbReference type="EMBL" id="RVX23662.1"/>
    </source>
</evidence>
<dbReference type="GO" id="GO:0003676">
    <property type="term" value="F:nucleic acid binding"/>
    <property type="evidence" value="ECO:0007669"/>
    <property type="project" value="InterPro"/>
</dbReference>
<evidence type="ECO:0000256" key="9">
    <source>
        <dbReference type="PROSITE-ProRule" id="PRU00047"/>
    </source>
</evidence>
<dbReference type="Pfam" id="PF03914">
    <property type="entry name" value="CBF"/>
    <property type="match status" value="1"/>
</dbReference>
<dbReference type="Pfam" id="PF03732">
    <property type="entry name" value="Retrotrans_gag"/>
    <property type="match status" value="1"/>
</dbReference>
<keyword evidence="7" id="KW-0378">Hydrolase</keyword>
<keyword evidence="3" id="KW-0808">Transferase</keyword>
<dbReference type="PROSITE" id="PS50878">
    <property type="entry name" value="RT_POL"/>
    <property type="match status" value="1"/>
</dbReference>
<dbReference type="GO" id="GO:0016787">
    <property type="term" value="F:hydrolase activity"/>
    <property type="evidence" value="ECO:0007669"/>
    <property type="project" value="UniProtKB-KW"/>
</dbReference>
<dbReference type="Pfam" id="PF00078">
    <property type="entry name" value="RVT_1"/>
    <property type="match status" value="2"/>
</dbReference>
<dbReference type="InterPro" id="IPR043128">
    <property type="entry name" value="Rev_trsase/Diguanyl_cyclase"/>
</dbReference>
<evidence type="ECO:0000256" key="6">
    <source>
        <dbReference type="ARBA" id="ARBA00022759"/>
    </source>
</evidence>
<accession>A0A438KR32</accession>
<keyword evidence="4" id="KW-0548">Nucleotidyltransferase</keyword>
<dbReference type="SMART" id="SM00343">
    <property type="entry name" value="ZnF_C2HC"/>
    <property type="match status" value="1"/>
</dbReference>
<dbReference type="Gene3D" id="2.40.70.10">
    <property type="entry name" value="Acid Proteases"/>
    <property type="match status" value="1"/>
</dbReference>
<dbReference type="InterPro" id="IPR005162">
    <property type="entry name" value="Retrotrans_gag_dom"/>
</dbReference>
<dbReference type="InterPro" id="IPR043502">
    <property type="entry name" value="DNA/RNA_pol_sf"/>
</dbReference>
<evidence type="ECO:0000256" key="7">
    <source>
        <dbReference type="ARBA" id="ARBA00022801"/>
    </source>
</evidence>
<dbReference type="Proteomes" id="UP000288805">
    <property type="component" value="Unassembled WGS sequence"/>
</dbReference>
<keyword evidence="9" id="KW-0479">Metal-binding</keyword>
<evidence type="ECO:0000256" key="3">
    <source>
        <dbReference type="ARBA" id="ARBA00022679"/>
    </source>
</evidence>
<dbReference type="GO" id="GO:0008270">
    <property type="term" value="F:zinc ion binding"/>
    <property type="evidence" value="ECO:0007669"/>
    <property type="project" value="UniProtKB-KW"/>
</dbReference>
<comment type="similarity">
    <text evidence="1">Belongs to the CBF/MAK21 family.</text>
</comment>
<keyword evidence="6" id="KW-0255">Endonuclease</keyword>
<feature type="region of interest" description="Disordered" evidence="10">
    <location>
        <begin position="1405"/>
        <end position="1431"/>
    </location>
</feature>
<dbReference type="Gene3D" id="3.30.420.10">
    <property type="entry name" value="Ribonuclease H-like superfamily/Ribonuclease H"/>
    <property type="match status" value="2"/>
</dbReference>
<keyword evidence="8" id="KW-0695">RNA-directed DNA polymerase</keyword>
<feature type="region of interest" description="Disordered" evidence="10">
    <location>
        <begin position="1701"/>
        <end position="1725"/>
    </location>
</feature>
<dbReference type="Pfam" id="PF24626">
    <property type="entry name" value="SH3_Tf2-1"/>
    <property type="match status" value="1"/>
</dbReference>
<dbReference type="FunFam" id="3.30.70.270:FF:000020">
    <property type="entry name" value="Transposon Tf2-6 polyprotein-like Protein"/>
    <property type="match status" value="1"/>
</dbReference>
<feature type="compositionally biased region" description="Low complexity" evidence="10">
    <location>
        <begin position="238"/>
        <end position="249"/>
    </location>
</feature>
<feature type="compositionally biased region" description="Polar residues" evidence="10">
    <location>
        <begin position="197"/>
        <end position="222"/>
    </location>
</feature>
<dbReference type="EC" id="2.7.7.49" evidence="2"/>
<dbReference type="InterPro" id="IPR056924">
    <property type="entry name" value="SH3_Tf2-1"/>
</dbReference>
<sequence length="3003" mass="344528">MMGNQRRAKLFELDDDVTKKVRLEVAEFYGKLNPTAFLDWIMSMEDYFDWYAMPENRKVRFVKAKLKGAARLWWHNIENQAHRIGQSPIDTWDEMKLKMKEHFLPTDYEQLMYTKLFSLKQGTKSVEEYTEEFHELSIRNQVRENDAQLAARYKAGLRMEIQLEMIAAHTYTVDDVYQLALKIEEGLKFRVSRRPSSQIGSTFSNRTTSKPLSTSNFRTPNHVNGGGNTQQTSNVAYKNGNKGKNSMSNGDRKVDVTPLCFKCGGHGHYAVVCPTKSLHFCVEEPESELESYPKEEETYNEDEVSEECDYYDGMTEGYSLVVRPLLTVPKVKGEEDWRRTSIFQTRISCQGRLCTMIIDGGSSLNIASQELVEKLNLKTERHPNPFRVAWVNDTSIPVSFRCLVTFLFGKDFEESVWCEVLPIKVSHILLGRPWLFDRKVQHDGYENTYALIHNGRKKILRPMKEVPPIKKSDENAQPKKLLTMCQFENESKETKVIFALMARKVEEFKEQDKEYPANARKILDDFSDLWPAELPNELPPMRDIQHAIDLIPGASLPNLPAYRMNPTEHAELKRQVDELLTKGFIRESLSPCGVPALLTPNKDGSWRMCVDSRAINKITIKYRFPIPRLDDMLDMMVGSVIFSKIDLRSGYHQIRIRPGDEWKTSFKTKDGLYEWLVMPFGLTNAPSTFMRIMTQVLKPFIGRFVVVYFDDILIYSRSCEDHEEHLKQVMRTLRAEKFYINLKKYTFMSPSVVFLGFVVSSKGVETDPEKIKAIVDWPVPTNIHEVRSFHGMATFYRRFIRNFSSIMAPITECMKPGLFIWTKAANKAFEEIKSKMVNPPILRLPDFEKVFEVACDASHVGIGAVLSQEGHPVAFFSEKLNGAKKKYSTYDLEFYAVVQAIRHWQHYLSYKEFVLYSDHEALRYLNSQKKLNSRHAKWSSFLQLFTFNLKHCAGIENKVADALSRKALLLVNMSTTTIGFEELKHCYDNDADFGDVYSSLLSGSKATCIDFQILEGYLFYKNRLCLPRTSLRDHVIWELHGGGMGGHFGRDKTIALVEDRFFWPSLKKDVWKVIKQCRACQVGKGSKQNTGLYTPLPVPSKPWEDLSMDFVLGLPRTQRGFDSIFVVVDRFSKMTHFIPFYELFLENLVGQASLGNLLRCIVRDQLRKWDNVLPQAEFAFNSSTNRTTGYSPFEVAYGLKPKQPVDLIPLPTSVRTSQDGDAFARHIRDIHEKVREKIKISNENYKEAADAHRRYIQFQEGDLVMVRLRPERFHPSTYQKLQAKKAGPFRVLKRLGENAYLLELPSNLHFSPIFNVEDLHIYHGHHNDVSEELDLQLPPTLNPRPEIEYVLDDQLVSTRQAEHHFYCSIELSIHKIHHILAHIPPLEVLEEKSDYEMWIGSGFSSKESDRKDHSEVPDAEDKQCKTEQSNNNVSPVKMAKKMKLKFTKAWISFLRLPLPLDVYKEPELKLSVQVCNLKCPLVVLGLSYLLLMAKAVLVNLHQAVIPHLSNPIMLCDFLTRSYDIGGVISVMALSSLFVLMTQHGLEYPNFYEKLYALLVPSIFMAKHRAKFFQLLDSCMKSPLLPAYLAAAFAKKLSRLALSVPPSGALVIIALIHNLLRRHPSINCLVHWRVAGPPLPLLPSHLGLLVEIIILVEVVWVLPRSVVDIVAFLRFGLSSRVAPFRRACPNHFYLLLENDDGTARDDSRASEPGDEAEDSGNHADLSSRKLGIDHFNNEESDPARSNAMLLTGSQAQRSEKETKWEDSSLAKFSKLLGFSIEGLEREILDFLSKIRKRRERIHSKGLLEKSKFERELKRLECSVKYKGNDKKNSHLKRDKNTVNDGWGGEKLRGGEFLRLRTIEAVGAAGGERSRQGRITSAMRRFAQVMDDLELIDLPLQGGSFTWSGGFQNQAWARLDRFENMWLKVEGFKGLLRSWWQRMSVSGRASYKLATKLKVIKQKLKVWNREVFGNLESNKLAACSKWTIGTKWKKYGVLSPNGKRTPKKADHGKIKINGVWLTEEQEVRNGIVDAFQRLLTEDTEWKADIGGLDLNQISQQEADTLELPFTEEEVHSALMDMNGDKAPGPDGFTGAFWQFCWEFVKEVLEMFKDFHEQKAFLKSLNTTFLVLIPKKGRAEELGDFRPISLLGGLYKFLAKVLANRIKNVVGRVVSLDQNAFVMDRQILDASLIANEFLMKVMQKMGFGVKWREWIWSCISTAKFSVLINGEPTGFFSSSKGLRQGDPLSPYLFIMGMEVLSALIRRVVEGGCISGCRIQRGRGQAVNISHLLFADDAIVFWEVEEILEMAVELGYKVGQLPSTYLGLPLGAPNKAVCVWDGVEERMRWKMALWKRQYISKGGRIALIKSTLTSMPLYQMSLFRMLRRVCVGKEKGGLGLRKLVPLNKALLGKWVWRFAHAKEEMWKRVLVAKYGQEEFGWRTKKVNGAFGVGVWKEIMKEADWCWDNMNFKVGKGTKIRFWKDPWCGEVELARRFPQLFNVAAQRSATESKNHPGGGLGIMEGGKNGKFEVKEAYELLISHSTLLFPKKGIWVENVPSKLAFFAWEATWGRVLTLDRLQKRGWQFPNRCYLCGIDEENVNHLLIHCTVASVLWGIVLGLFGAQWVFPETVKEAIVSWKVVRPPSPRILPAIILNNKWLWRFPRERSGLWHKVIASIYGTHPNGWDANMVVRWSHRCPWKAIVQVFQEFSPFVRLVVGNGERIWFWEDLWWGNQTLYSQFADLYRVISVKNLTVSNVLGNSFPLSWNFNFRRNLTDSEIDLLQRLMSSLNSVFFSPSSSDSRVWSLSSSGSFSVKSFFCALSKVSNPLMFLPAKFLWSSKVPSKVKALAWLVAHGKVNTNDKLQLRRPYKALFPQWCILCKGNGESIDHFFLHCPVTIGLWHRLFNLVGLIWVPPRSLEDMLVISFKGLGNSLRGKTLWQIACLTLIWMVWQERNNRIFEDKGKTEEMVWDLIRFYSSLWASCTEAFRGVPLSILQLNWIGVCVSRV</sequence>
<dbReference type="SUPFAM" id="SSF56672">
    <property type="entry name" value="DNA/RNA polymerases"/>
    <property type="match status" value="1"/>
</dbReference>
<dbReference type="InterPro" id="IPR036397">
    <property type="entry name" value="RNaseH_sf"/>
</dbReference>
<dbReference type="InterPro" id="IPR012337">
    <property type="entry name" value="RNaseH-like_sf"/>
</dbReference>
<organism evidence="13 14">
    <name type="scientific">Vitis vinifera</name>
    <name type="common">Grape</name>
    <dbReference type="NCBI Taxonomy" id="29760"/>
    <lineage>
        <taxon>Eukaryota</taxon>
        <taxon>Viridiplantae</taxon>
        <taxon>Streptophyta</taxon>
        <taxon>Embryophyta</taxon>
        <taxon>Tracheophyta</taxon>
        <taxon>Spermatophyta</taxon>
        <taxon>Magnoliopsida</taxon>
        <taxon>eudicotyledons</taxon>
        <taxon>Gunneridae</taxon>
        <taxon>Pentapetalae</taxon>
        <taxon>rosids</taxon>
        <taxon>Vitales</taxon>
        <taxon>Vitaceae</taxon>
        <taxon>Viteae</taxon>
        <taxon>Vitis</taxon>
    </lineage>
</organism>
<keyword evidence="9" id="KW-0862">Zinc</keyword>
<proteinExistence type="inferred from homology"/>